<dbReference type="InterPro" id="IPR018062">
    <property type="entry name" value="HTH_AraC-typ_CS"/>
</dbReference>
<dbReference type="Gene3D" id="1.10.10.60">
    <property type="entry name" value="Homeodomain-like"/>
    <property type="match status" value="2"/>
</dbReference>
<dbReference type="InterPro" id="IPR009057">
    <property type="entry name" value="Homeodomain-like_sf"/>
</dbReference>
<evidence type="ECO:0000259" key="4">
    <source>
        <dbReference type="PROSITE" id="PS01124"/>
    </source>
</evidence>
<dbReference type="PANTHER" id="PTHR40055:SF1">
    <property type="entry name" value="TRANSCRIPTIONAL REGULATOR YGIV-RELATED"/>
    <property type="match status" value="1"/>
</dbReference>
<dbReference type="Pfam" id="PF06445">
    <property type="entry name" value="GyrI-like"/>
    <property type="match status" value="1"/>
</dbReference>
<dbReference type="SMART" id="SM00871">
    <property type="entry name" value="AraC_E_bind"/>
    <property type="match status" value="1"/>
</dbReference>
<dbReference type="PROSITE" id="PS00041">
    <property type="entry name" value="HTH_ARAC_FAMILY_1"/>
    <property type="match status" value="1"/>
</dbReference>
<sequence>MKESTREDYVRLVYKVVFYIEQNADKELSLEELAKVAGFSKYHFHRIFKAVTRENIGDFIARVRLVYSAWKLKTEPKITDVALSCGFETNASFSKAFKNRFGMSPRAYATMLKAKKGVVMLKPTIVEFKPLSVFYVRKTGAYETSSCEAWNTLMVFAYEQKMKLHKNIMGKATMHFGVGHDNPSLVEQNLLRYDACITCEDESIELKGEVFKKVLDGGKCAMFLHKGAYENLKATYAQIMDWVVSEGVGLRDAPLFEKYLNRDPRRTKPENLRTEIYVPIV</sequence>
<evidence type="ECO:0000256" key="3">
    <source>
        <dbReference type="ARBA" id="ARBA00023163"/>
    </source>
</evidence>
<dbReference type="PANTHER" id="PTHR40055">
    <property type="entry name" value="TRANSCRIPTIONAL REGULATOR YGIV-RELATED"/>
    <property type="match status" value="1"/>
</dbReference>
<keyword evidence="2" id="KW-0238">DNA-binding</keyword>
<dbReference type="GO" id="GO:0003700">
    <property type="term" value="F:DNA-binding transcription factor activity"/>
    <property type="evidence" value="ECO:0007669"/>
    <property type="project" value="InterPro"/>
</dbReference>
<accession>A0A1D7TFQ3</accession>
<keyword evidence="6" id="KW-1185">Reference proteome</keyword>
<dbReference type="PATRIC" id="fig|1193502.14.peg.41"/>
<dbReference type="InterPro" id="IPR029442">
    <property type="entry name" value="GyrI-like"/>
</dbReference>
<keyword evidence="3" id="KW-0804">Transcription</keyword>
<dbReference type="PRINTS" id="PR00032">
    <property type="entry name" value="HTHARAC"/>
</dbReference>
<evidence type="ECO:0000313" key="6">
    <source>
        <dbReference type="Proteomes" id="UP000094609"/>
    </source>
</evidence>
<dbReference type="InterPro" id="IPR050908">
    <property type="entry name" value="SmbC-like"/>
</dbReference>
<dbReference type="STRING" id="1193502.SHALO_0040"/>
<keyword evidence="1" id="KW-0805">Transcription regulation</keyword>
<dbReference type="Proteomes" id="UP000094609">
    <property type="component" value="Chromosome"/>
</dbReference>
<dbReference type="SUPFAM" id="SSF46689">
    <property type="entry name" value="Homeodomain-like"/>
    <property type="match status" value="2"/>
</dbReference>
<dbReference type="SUPFAM" id="SSF55136">
    <property type="entry name" value="Probable bacterial effector-binding domain"/>
    <property type="match status" value="1"/>
</dbReference>
<proteinExistence type="predicted"/>
<evidence type="ECO:0000256" key="2">
    <source>
        <dbReference type="ARBA" id="ARBA00023125"/>
    </source>
</evidence>
<dbReference type="Gene3D" id="3.20.80.10">
    <property type="entry name" value="Regulatory factor, effector binding domain"/>
    <property type="match status" value="1"/>
</dbReference>
<dbReference type="InterPro" id="IPR010499">
    <property type="entry name" value="AraC_E-bd"/>
</dbReference>
<dbReference type="GO" id="GO:0043565">
    <property type="term" value="F:sequence-specific DNA binding"/>
    <property type="evidence" value="ECO:0007669"/>
    <property type="project" value="InterPro"/>
</dbReference>
<protein>
    <submittedName>
        <fullName evidence="5">HTH-type transcriptional regulator</fullName>
    </submittedName>
</protein>
<dbReference type="RefSeq" id="WP_069476852.1">
    <property type="nucleotide sequence ID" value="NZ_CP017111.1"/>
</dbReference>
<dbReference type="InterPro" id="IPR011256">
    <property type="entry name" value="Reg_factor_effector_dom_sf"/>
</dbReference>
<dbReference type="InterPro" id="IPR020449">
    <property type="entry name" value="Tscrpt_reg_AraC-type_HTH"/>
</dbReference>
<dbReference type="PROSITE" id="PS01124">
    <property type="entry name" value="HTH_ARAC_FAMILY_2"/>
    <property type="match status" value="1"/>
</dbReference>
<evidence type="ECO:0000256" key="1">
    <source>
        <dbReference type="ARBA" id="ARBA00023015"/>
    </source>
</evidence>
<evidence type="ECO:0000313" key="5">
    <source>
        <dbReference type="EMBL" id="AOO63842.1"/>
    </source>
</evidence>
<feature type="domain" description="HTH araC/xylS-type" evidence="4">
    <location>
        <begin position="14"/>
        <end position="111"/>
    </location>
</feature>
<organism evidence="5 6">
    <name type="scientific">Sulfurospirillum halorespirans DSM 13726</name>
    <dbReference type="NCBI Taxonomy" id="1193502"/>
    <lineage>
        <taxon>Bacteria</taxon>
        <taxon>Pseudomonadati</taxon>
        <taxon>Campylobacterota</taxon>
        <taxon>Epsilonproteobacteria</taxon>
        <taxon>Campylobacterales</taxon>
        <taxon>Sulfurospirillaceae</taxon>
        <taxon>Sulfurospirillum</taxon>
    </lineage>
</organism>
<dbReference type="AlphaFoldDB" id="A0A1D7TFQ3"/>
<dbReference type="Pfam" id="PF12833">
    <property type="entry name" value="HTH_18"/>
    <property type="match status" value="1"/>
</dbReference>
<dbReference type="KEGG" id="shal:SHALO_0040"/>
<dbReference type="SMART" id="SM00342">
    <property type="entry name" value="HTH_ARAC"/>
    <property type="match status" value="1"/>
</dbReference>
<gene>
    <name evidence="5" type="ORF">SHALO_0040</name>
</gene>
<reference evidence="6" key="1">
    <citation type="submission" date="2016-08" db="EMBL/GenBank/DDBJ databases">
        <title>Complete genome sequence of the organohalide-respiring Epsilonproteobacterium Sulfurospirillum halorespirans.</title>
        <authorList>
            <person name="Goris T."/>
            <person name="Zimmermann J."/>
            <person name="Schenz B."/>
            <person name="Lemos M."/>
            <person name="Hackermueller J."/>
            <person name="Diekert G."/>
        </authorList>
    </citation>
    <scope>NUCLEOTIDE SEQUENCE [LARGE SCALE GENOMIC DNA]</scope>
    <source>
        <strain>DSM 13726</strain>
        <strain evidence="6">PCE-M2</strain>
    </source>
</reference>
<dbReference type="EMBL" id="CP017111">
    <property type="protein sequence ID" value="AOO63842.1"/>
    <property type="molecule type" value="Genomic_DNA"/>
</dbReference>
<dbReference type="InterPro" id="IPR018060">
    <property type="entry name" value="HTH_AraC"/>
</dbReference>
<name>A0A1D7TFQ3_9BACT</name>